<dbReference type="PANTHER" id="PTHR31367">
    <property type="entry name" value="CYTOSOLIC 5'-NUCLEOTIDASE 1 FAMILY MEMBER"/>
    <property type="match status" value="1"/>
</dbReference>
<dbReference type="KEGG" id="bspl:114857033"/>
<dbReference type="InParanoid" id="A0A6P7MRH3"/>
<keyword evidence="1" id="KW-1185">Reference proteome</keyword>
<dbReference type="GeneID" id="114857033"/>
<dbReference type="GO" id="GO:0046085">
    <property type="term" value="P:adenosine metabolic process"/>
    <property type="evidence" value="ECO:0007669"/>
    <property type="project" value="TreeGrafter"/>
</dbReference>
<organism evidence="1 2">
    <name type="scientific">Betta splendens</name>
    <name type="common">Siamese fighting fish</name>
    <dbReference type="NCBI Taxonomy" id="158456"/>
    <lineage>
        <taxon>Eukaryota</taxon>
        <taxon>Metazoa</taxon>
        <taxon>Chordata</taxon>
        <taxon>Craniata</taxon>
        <taxon>Vertebrata</taxon>
        <taxon>Euteleostomi</taxon>
        <taxon>Actinopterygii</taxon>
        <taxon>Neopterygii</taxon>
        <taxon>Teleostei</taxon>
        <taxon>Neoteleostei</taxon>
        <taxon>Acanthomorphata</taxon>
        <taxon>Anabantaria</taxon>
        <taxon>Anabantiformes</taxon>
        <taxon>Anabantoidei</taxon>
        <taxon>Osphronemidae</taxon>
        <taxon>Betta</taxon>
    </lineage>
</organism>
<dbReference type="GO" id="GO:0009117">
    <property type="term" value="P:nucleotide metabolic process"/>
    <property type="evidence" value="ECO:0007669"/>
    <property type="project" value="InterPro"/>
</dbReference>
<evidence type="ECO:0000313" key="2">
    <source>
        <dbReference type="RefSeq" id="XP_029008928.1"/>
    </source>
</evidence>
<dbReference type="Proteomes" id="UP000515150">
    <property type="component" value="Chromosome 6"/>
</dbReference>
<accession>A0A6P7MRH3</accession>
<dbReference type="GO" id="GO:0000166">
    <property type="term" value="F:nucleotide binding"/>
    <property type="evidence" value="ECO:0007669"/>
    <property type="project" value="InterPro"/>
</dbReference>
<reference evidence="2" key="1">
    <citation type="submission" date="2025-08" db="UniProtKB">
        <authorList>
            <consortium name="RefSeq"/>
        </authorList>
    </citation>
    <scope>IDENTIFICATION</scope>
</reference>
<proteinExistence type="predicted"/>
<sequence length="294" mass="32147">MASSCYGDALIRRIKEKASKWIYRNPVPGPDGTHLNHHLPKSGLRKKDADAVVVAVTSDAVFDPGADEGDAFRVGLAFPLLQALQRVNERLLEQNPSESLLFDIILITTSSQRQQQSSQIMRSTRHHGLEVGRFCFSSEDNFLESLLENNVQLFLSTDRNETSQASQRGVLSALLDQRAASSPSEQLRVLFCGDTVVQPNAAGPMSTIQHDAQSFPAQLGKMRQRFGMLDSPLVIILMVSQGGRDSCSSALQVLRSCGVGVDEAYCLAGAPQSPILSLLHPHFLLSDDFGELEE</sequence>
<protein>
    <submittedName>
        <fullName evidence="2">Cytosolic 5'-nucleotidase 1A isoform X1</fullName>
    </submittedName>
</protein>
<dbReference type="GO" id="GO:0005829">
    <property type="term" value="C:cytosol"/>
    <property type="evidence" value="ECO:0007669"/>
    <property type="project" value="TreeGrafter"/>
</dbReference>
<dbReference type="GO" id="GO:0008253">
    <property type="term" value="F:5'-nucleotidase activity"/>
    <property type="evidence" value="ECO:0007669"/>
    <property type="project" value="InterPro"/>
</dbReference>
<evidence type="ECO:0000313" key="1">
    <source>
        <dbReference type="Proteomes" id="UP000515150"/>
    </source>
</evidence>
<dbReference type="InterPro" id="IPR010394">
    <property type="entry name" value="5-nucleotidase"/>
</dbReference>
<name>A0A6P7MRH3_BETSP</name>
<dbReference type="OrthoDB" id="9994138at2759"/>
<dbReference type="FunCoup" id="A0A6P7MRH3">
    <property type="interactions" value="186"/>
</dbReference>
<dbReference type="AlphaFoldDB" id="A0A6P7MRH3"/>
<gene>
    <name evidence="2" type="primary">LOC114857033</name>
</gene>
<dbReference type="PANTHER" id="PTHR31367:SF3">
    <property type="entry name" value="CYTOSOLIC 5'-NUCLEOTIDASE 1A"/>
    <property type="match status" value="1"/>
</dbReference>
<dbReference type="GO" id="GO:0000287">
    <property type="term" value="F:magnesium ion binding"/>
    <property type="evidence" value="ECO:0007669"/>
    <property type="project" value="InterPro"/>
</dbReference>
<dbReference type="Pfam" id="PF06189">
    <property type="entry name" value="5-nucleotidase"/>
    <property type="match status" value="1"/>
</dbReference>
<dbReference type="RefSeq" id="XP_029008928.1">
    <property type="nucleotide sequence ID" value="XM_029153095.2"/>
</dbReference>